<dbReference type="GO" id="GO:0005829">
    <property type="term" value="C:cytosol"/>
    <property type="evidence" value="ECO:0007669"/>
    <property type="project" value="TreeGrafter"/>
</dbReference>
<gene>
    <name evidence="2" type="ORF">SAMN05216565_10522</name>
</gene>
<evidence type="ECO:0000313" key="2">
    <source>
        <dbReference type="EMBL" id="SDP67209.1"/>
    </source>
</evidence>
<dbReference type="PANTHER" id="PTHR30115">
    <property type="entry name" value="NITROGEN REGULATORY PROTEIN P-II"/>
    <property type="match status" value="1"/>
</dbReference>
<dbReference type="SUPFAM" id="SSF54913">
    <property type="entry name" value="GlnB-like"/>
    <property type="match status" value="1"/>
</dbReference>
<dbReference type="InterPro" id="IPR017918">
    <property type="entry name" value="N-reg_PII_CS"/>
</dbReference>
<reference evidence="3" key="1">
    <citation type="submission" date="2016-10" db="EMBL/GenBank/DDBJ databases">
        <authorList>
            <person name="Varghese N."/>
            <person name="Submissions S."/>
        </authorList>
    </citation>
    <scope>NUCLEOTIDE SEQUENCE [LARGE SCALE GENOMIC DNA]</scope>
    <source>
        <strain evidence="3">IBRC-M10078</strain>
    </source>
</reference>
<dbReference type="Gene3D" id="3.30.70.120">
    <property type="match status" value="1"/>
</dbReference>
<evidence type="ECO:0000313" key="3">
    <source>
        <dbReference type="Proteomes" id="UP000199159"/>
    </source>
</evidence>
<dbReference type="Proteomes" id="UP000199159">
    <property type="component" value="Unassembled WGS sequence"/>
</dbReference>
<dbReference type="GO" id="GO:0005524">
    <property type="term" value="F:ATP binding"/>
    <property type="evidence" value="ECO:0007669"/>
    <property type="project" value="TreeGrafter"/>
</dbReference>
<dbReference type="PROSITE" id="PS00638">
    <property type="entry name" value="PII_GLNB_CTER"/>
    <property type="match status" value="1"/>
</dbReference>
<dbReference type="STRING" id="930152.SAMN05216565_10522"/>
<dbReference type="Pfam" id="PF00543">
    <property type="entry name" value="P-II"/>
    <property type="match status" value="1"/>
</dbReference>
<dbReference type="PRINTS" id="PR00340">
    <property type="entry name" value="PIIGLNB"/>
</dbReference>
<dbReference type="InterPro" id="IPR002187">
    <property type="entry name" value="N-reg_PII"/>
</dbReference>
<dbReference type="PROSITE" id="PS51343">
    <property type="entry name" value="PII_GLNB_DOM"/>
    <property type="match status" value="1"/>
</dbReference>
<organism evidence="2 3">
    <name type="scientific">Litchfieldia salsa</name>
    <dbReference type="NCBI Taxonomy" id="930152"/>
    <lineage>
        <taxon>Bacteria</taxon>
        <taxon>Bacillati</taxon>
        <taxon>Bacillota</taxon>
        <taxon>Bacilli</taxon>
        <taxon>Bacillales</taxon>
        <taxon>Bacillaceae</taxon>
        <taxon>Litchfieldia</taxon>
    </lineage>
</organism>
<accession>A0A1H0ULY6</accession>
<sequence>MKKVEAIIRPENFQALRDKLEGVGINGLTVSEVAGCGQQKGQQGLFRGNAFEIKLLPKVKVEMVVEAEHIDEIVQIIQSTCSTNTIGDGKIFILPVENAIRIRTGEDGVQAIV</sequence>
<dbReference type="RefSeq" id="WP_090854074.1">
    <property type="nucleotide sequence ID" value="NZ_FNJU01000005.1"/>
</dbReference>
<keyword evidence="3" id="KW-1185">Reference proteome</keyword>
<dbReference type="SMART" id="SM00938">
    <property type="entry name" value="P-II"/>
    <property type="match status" value="1"/>
</dbReference>
<dbReference type="OrthoDB" id="9802729at2"/>
<proteinExistence type="inferred from homology"/>
<protein>
    <submittedName>
        <fullName evidence="2">Nitrogen regulatory protein P-II family</fullName>
    </submittedName>
</protein>
<dbReference type="GO" id="GO:0006808">
    <property type="term" value="P:regulation of nitrogen utilization"/>
    <property type="evidence" value="ECO:0007669"/>
    <property type="project" value="InterPro"/>
</dbReference>
<name>A0A1H0ULY6_9BACI</name>
<dbReference type="EMBL" id="FNJU01000005">
    <property type="protein sequence ID" value="SDP67209.1"/>
    <property type="molecule type" value="Genomic_DNA"/>
</dbReference>
<dbReference type="InterPro" id="IPR015867">
    <property type="entry name" value="N-reg_PII/ATP_PRibTrfase_C"/>
</dbReference>
<dbReference type="GO" id="GO:0030234">
    <property type="term" value="F:enzyme regulator activity"/>
    <property type="evidence" value="ECO:0007669"/>
    <property type="project" value="InterPro"/>
</dbReference>
<dbReference type="InterPro" id="IPR011322">
    <property type="entry name" value="N-reg_PII-like_a/b"/>
</dbReference>
<dbReference type="PANTHER" id="PTHR30115:SF11">
    <property type="entry name" value="NITROGEN REGULATORY PROTEIN P-II HOMOLOG"/>
    <property type="match status" value="1"/>
</dbReference>
<dbReference type="AlphaFoldDB" id="A0A1H0ULY6"/>
<comment type="similarity">
    <text evidence="1">Belongs to the P(II) protein family.</text>
</comment>
<evidence type="ECO:0000256" key="1">
    <source>
        <dbReference type="RuleBase" id="RU003936"/>
    </source>
</evidence>